<feature type="chain" id="PRO_5041988813" evidence="2">
    <location>
        <begin position="22"/>
        <end position="400"/>
    </location>
</feature>
<dbReference type="GO" id="GO:0006508">
    <property type="term" value="P:proteolysis"/>
    <property type="evidence" value="ECO:0007669"/>
    <property type="project" value="UniProtKB-KW"/>
</dbReference>
<dbReference type="Pfam" id="PF00089">
    <property type="entry name" value="Trypsin"/>
    <property type="match status" value="1"/>
</dbReference>
<reference evidence="4" key="1">
    <citation type="journal article" date="2023" name="G3 (Bethesda)">
        <title>Whole genome assembly and annotation of the endangered Caribbean coral Acropora cervicornis.</title>
        <authorList>
            <person name="Selwyn J.D."/>
            <person name="Vollmer S.V."/>
        </authorList>
    </citation>
    <scope>NUCLEOTIDE SEQUENCE</scope>
    <source>
        <strain evidence="4">K2</strain>
    </source>
</reference>
<dbReference type="InterPro" id="IPR043504">
    <property type="entry name" value="Peptidase_S1_PA_chymotrypsin"/>
</dbReference>
<dbReference type="EMBL" id="JARQWQ010000035">
    <property type="protein sequence ID" value="KAK2560744.1"/>
    <property type="molecule type" value="Genomic_DNA"/>
</dbReference>
<evidence type="ECO:0000313" key="4">
    <source>
        <dbReference type="EMBL" id="KAK2560744.1"/>
    </source>
</evidence>
<keyword evidence="4" id="KW-0645">Protease</keyword>
<evidence type="ECO:0000259" key="3">
    <source>
        <dbReference type="Pfam" id="PF00089"/>
    </source>
</evidence>
<dbReference type="Gene3D" id="2.40.10.10">
    <property type="entry name" value="Trypsin-like serine proteases"/>
    <property type="match status" value="2"/>
</dbReference>
<feature type="domain" description="Peptidase S1" evidence="3">
    <location>
        <begin position="171"/>
        <end position="262"/>
    </location>
</feature>
<dbReference type="SUPFAM" id="SSF50494">
    <property type="entry name" value="Trypsin-like serine proteases"/>
    <property type="match status" value="1"/>
</dbReference>
<feature type="signal peptide" evidence="2">
    <location>
        <begin position="1"/>
        <end position="21"/>
    </location>
</feature>
<dbReference type="GO" id="GO:0004252">
    <property type="term" value="F:serine-type endopeptidase activity"/>
    <property type="evidence" value="ECO:0007669"/>
    <property type="project" value="InterPro"/>
</dbReference>
<evidence type="ECO:0000256" key="1">
    <source>
        <dbReference type="ARBA" id="ARBA00022729"/>
    </source>
</evidence>
<dbReference type="InterPro" id="IPR050966">
    <property type="entry name" value="Glutamyl_endopeptidase"/>
</dbReference>
<reference evidence="4" key="2">
    <citation type="journal article" date="2023" name="Science">
        <title>Genomic signatures of disease resistance in endangered staghorn corals.</title>
        <authorList>
            <person name="Vollmer S.V."/>
            <person name="Selwyn J.D."/>
            <person name="Despard B.A."/>
            <person name="Roesel C.L."/>
        </authorList>
    </citation>
    <scope>NUCLEOTIDE SEQUENCE</scope>
    <source>
        <strain evidence="4">K2</strain>
    </source>
</reference>
<dbReference type="InterPro" id="IPR001254">
    <property type="entry name" value="Trypsin_dom"/>
</dbReference>
<organism evidence="4 5">
    <name type="scientific">Acropora cervicornis</name>
    <name type="common">Staghorn coral</name>
    <dbReference type="NCBI Taxonomy" id="6130"/>
    <lineage>
        <taxon>Eukaryota</taxon>
        <taxon>Metazoa</taxon>
        <taxon>Cnidaria</taxon>
        <taxon>Anthozoa</taxon>
        <taxon>Hexacorallia</taxon>
        <taxon>Scleractinia</taxon>
        <taxon>Astrocoeniina</taxon>
        <taxon>Acroporidae</taxon>
        <taxon>Acropora</taxon>
    </lineage>
</organism>
<gene>
    <name evidence="4" type="ORF">P5673_016524</name>
</gene>
<keyword evidence="1 2" id="KW-0732">Signal</keyword>
<dbReference type="InterPro" id="IPR009003">
    <property type="entry name" value="Peptidase_S1_PA"/>
</dbReference>
<evidence type="ECO:0000256" key="2">
    <source>
        <dbReference type="SAM" id="SignalP"/>
    </source>
</evidence>
<sequence>MKSVFAVLVLIFVLGSVHVEAATEQQLQQRENRLRMSRRSYGGRYEKTTNKSNDDSFEGSPFEVFEMFAQNLDYGEQDLVNFNYETLWRNGSSTLTLISLSEAGFSKDKHLSQLDHMIEKTPMDNSENLSFVVNSEFNNSFWSFFHSKNTKRRLKRIIFGRDGRIKLDAATQAQKFPFSSTVKISTGCSGSAISHKHVLTSAHCVHDGVRPIVPIADLKVGTLRRHGKLHWISVDSIHFPEIWRLQNNSPHFDYAVITLHKPHKRPFLKLSVIKNKAYLYKLHFASFPGDKNSKGLWYSHCFSRVISHVLIGRCDASSGSSGAGTYIRTSNRETRKSRVLVGILSGSGRIRLPSGQLKMFNLVTKLTKLKVSQICRWIGAGANCAPRSSKRPTNKPRKQN</sequence>
<proteinExistence type="predicted"/>
<name>A0AAD9QG93_ACRCE</name>
<dbReference type="PANTHER" id="PTHR15462">
    <property type="entry name" value="SERINE PROTEASE"/>
    <property type="match status" value="1"/>
</dbReference>
<keyword evidence="4" id="KW-0378">Hydrolase</keyword>
<comment type="caution">
    <text evidence="4">The sequence shown here is derived from an EMBL/GenBank/DDBJ whole genome shotgun (WGS) entry which is preliminary data.</text>
</comment>
<dbReference type="AlphaFoldDB" id="A0AAD9QG93"/>
<dbReference type="PANTHER" id="PTHR15462:SF8">
    <property type="entry name" value="SERINE PROTEASE"/>
    <property type="match status" value="1"/>
</dbReference>
<dbReference type="Proteomes" id="UP001249851">
    <property type="component" value="Unassembled WGS sequence"/>
</dbReference>
<keyword evidence="5" id="KW-1185">Reference proteome</keyword>
<evidence type="ECO:0000313" key="5">
    <source>
        <dbReference type="Proteomes" id="UP001249851"/>
    </source>
</evidence>
<protein>
    <submittedName>
        <fullName evidence="4">Serine protease 23</fullName>
    </submittedName>
</protein>
<accession>A0AAD9QG93</accession>